<evidence type="ECO:0000256" key="6">
    <source>
        <dbReference type="ARBA" id="ARBA00022989"/>
    </source>
</evidence>
<evidence type="ECO:0000256" key="2">
    <source>
        <dbReference type="ARBA" id="ARBA00022614"/>
    </source>
</evidence>
<evidence type="ECO:0000256" key="10">
    <source>
        <dbReference type="ARBA" id="ARBA00023180"/>
    </source>
</evidence>
<dbReference type="RefSeq" id="XP_040055922.1">
    <property type="nucleotide sequence ID" value="XM_040199988.1"/>
</dbReference>
<proteinExistence type="inferred from homology"/>
<dbReference type="FunFam" id="2.60.40.10:FF:000235">
    <property type="entry name" value="Leucine-rich repeat and fibronectin type III domain-containing 2"/>
    <property type="match status" value="1"/>
</dbReference>
<dbReference type="SMART" id="SM00408">
    <property type="entry name" value="IGc2"/>
    <property type="match status" value="1"/>
</dbReference>
<dbReference type="PANTHER" id="PTHR45842:SF10">
    <property type="entry name" value="LEUCINE-RICH REPEAT AND FIBRONECTIN TYPE-III DOMAIN-CONTAINING PROTEIN 5"/>
    <property type="match status" value="1"/>
</dbReference>
<evidence type="ECO:0000256" key="5">
    <source>
        <dbReference type="ARBA" id="ARBA00022737"/>
    </source>
</evidence>
<keyword evidence="11" id="KW-0393">Immunoglobulin domain</keyword>
<accession>G3PFQ6</accession>
<dbReference type="SUPFAM" id="SSF52058">
    <property type="entry name" value="L domain-like"/>
    <property type="match status" value="1"/>
</dbReference>
<keyword evidence="5" id="KW-0677">Repeat</keyword>
<evidence type="ECO:0000256" key="9">
    <source>
        <dbReference type="ARBA" id="ARBA00023157"/>
    </source>
</evidence>
<protein>
    <submittedName>
        <fullName evidence="18">Leucine rich repeat and fibronectin type III domain containing 5a</fullName>
    </submittedName>
</protein>
<keyword evidence="2" id="KW-0433">Leucine-rich repeat</keyword>
<dbReference type="SMART" id="SM00369">
    <property type="entry name" value="LRR_TYP"/>
    <property type="match status" value="6"/>
</dbReference>
<dbReference type="FunFam" id="2.60.40.10:FF:000091">
    <property type="entry name" value="Leucine-rich repeat and fibronectin type III domain-containing protein 1"/>
    <property type="match status" value="1"/>
</dbReference>
<feature type="chain" id="PRO_5043455833" evidence="16">
    <location>
        <begin position="19"/>
        <end position="845"/>
    </location>
</feature>
<dbReference type="InterPro" id="IPR003598">
    <property type="entry name" value="Ig_sub2"/>
</dbReference>
<dbReference type="GO" id="GO:0045202">
    <property type="term" value="C:synapse"/>
    <property type="evidence" value="ECO:0007669"/>
    <property type="project" value="UniProtKB-SubCell"/>
</dbReference>
<keyword evidence="8 15" id="KW-0472">Membrane</keyword>
<evidence type="ECO:0000256" key="14">
    <source>
        <dbReference type="SAM" id="MobiDB-lite"/>
    </source>
</evidence>
<dbReference type="CTD" id="100144400"/>
<reference evidence="18" key="3">
    <citation type="submission" date="2025-09" db="UniProtKB">
        <authorList>
            <consortium name="Ensembl"/>
        </authorList>
    </citation>
    <scope>IDENTIFICATION</scope>
</reference>
<keyword evidence="19" id="KW-1185">Reference proteome</keyword>
<evidence type="ECO:0000313" key="19">
    <source>
        <dbReference type="Proteomes" id="UP000007635"/>
    </source>
</evidence>
<feature type="compositionally biased region" description="Low complexity" evidence="14">
    <location>
        <begin position="690"/>
        <end position="734"/>
    </location>
</feature>
<evidence type="ECO:0000256" key="13">
    <source>
        <dbReference type="ARBA" id="ARBA00038433"/>
    </source>
</evidence>
<feature type="region of interest" description="Disordered" evidence="14">
    <location>
        <begin position="385"/>
        <end position="412"/>
    </location>
</feature>
<evidence type="ECO:0000256" key="3">
    <source>
        <dbReference type="ARBA" id="ARBA00022692"/>
    </source>
</evidence>
<keyword evidence="3 15" id="KW-0812">Transmembrane</keyword>
<feature type="compositionally biased region" description="Basic and acidic residues" evidence="14">
    <location>
        <begin position="824"/>
        <end position="837"/>
    </location>
</feature>
<keyword evidence="10" id="KW-0325">Glycoprotein</keyword>
<dbReference type="InterPro" id="IPR036116">
    <property type="entry name" value="FN3_sf"/>
</dbReference>
<organism evidence="18 19">
    <name type="scientific">Gasterosteus aculeatus aculeatus</name>
    <name type="common">three-spined stickleback</name>
    <dbReference type="NCBI Taxonomy" id="481459"/>
    <lineage>
        <taxon>Eukaryota</taxon>
        <taxon>Metazoa</taxon>
        <taxon>Chordata</taxon>
        <taxon>Craniata</taxon>
        <taxon>Vertebrata</taxon>
        <taxon>Euteleostomi</taxon>
        <taxon>Actinopterygii</taxon>
        <taxon>Neopterygii</taxon>
        <taxon>Teleostei</taxon>
        <taxon>Neoteleostei</taxon>
        <taxon>Acanthomorphata</taxon>
        <taxon>Eupercaria</taxon>
        <taxon>Perciformes</taxon>
        <taxon>Cottioidei</taxon>
        <taxon>Gasterosteales</taxon>
        <taxon>Gasterosteidae</taxon>
        <taxon>Gasterosteus</taxon>
    </lineage>
</organism>
<feature type="compositionally biased region" description="Polar residues" evidence="14">
    <location>
        <begin position="624"/>
        <end position="643"/>
    </location>
</feature>
<feature type="compositionally biased region" description="Polar residues" evidence="14">
    <location>
        <begin position="396"/>
        <end position="410"/>
    </location>
</feature>
<dbReference type="KEGG" id="gat:120833133"/>
<dbReference type="InParanoid" id="G3PFQ6"/>
<dbReference type="PROSITE" id="PS50835">
    <property type="entry name" value="IG_LIKE"/>
    <property type="match status" value="1"/>
</dbReference>
<dbReference type="InterPro" id="IPR013783">
    <property type="entry name" value="Ig-like_fold"/>
</dbReference>
<evidence type="ECO:0000256" key="1">
    <source>
        <dbReference type="ARBA" id="ARBA00004479"/>
    </source>
</evidence>
<dbReference type="CDD" id="cd05764">
    <property type="entry name" value="IgI_SALM5_like"/>
    <property type="match status" value="1"/>
</dbReference>
<dbReference type="InterPro" id="IPR001611">
    <property type="entry name" value="Leu-rich_rpt"/>
</dbReference>
<dbReference type="FunFam" id="3.80.10.10:FF:000016">
    <property type="entry name" value="Leucine-rich repeat and fibronectin type III domain-containing protein 1"/>
    <property type="match status" value="1"/>
</dbReference>
<dbReference type="RefSeq" id="XP_040055923.1">
    <property type="nucleotide sequence ID" value="XM_040199989.1"/>
</dbReference>
<dbReference type="GO" id="GO:0016020">
    <property type="term" value="C:membrane"/>
    <property type="evidence" value="ECO:0007669"/>
    <property type="project" value="UniProtKB-SubCell"/>
</dbReference>
<evidence type="ECO:0000256" key="15">
    <source>
        <dbReference type="SAM" id="Phobius"/>
    </source>
</evidence>
<feature type="region of interest" description="Disordered" evidence="14">
    <location>
        <begin position="624"/>
        <end position="845"/>
    </location>
</feature>
<evidence type="ECO:0000259" key="17">
    <source>
        <dbReference type="PROSITE" id="PS50835"/>
    </source>
</evidence>
<feature type="compositionally biased region" description="Polar residues" evidence="14">
    <location>
        <begin position="735"/>
        <end position="744"/>
    </location>
</feature>
<dbReference type="InterPro" id="IPR003591">
    <property type="entry name" value="Leu-rich_rpt_typical-subtyp"/>
</dbReference>
<keyword evidence="6 15" id="KW-1133">Transmembrane helix</keyword>
<dbReference type="Bgee" id="ENSGACG00000012428">
    <property type="expression patterns" value="Expressed in diencephalon and 2 other cell types or tissues"/>
</dbReference>
<dbReference type="Ensembl" id="ENSGACT00000016462.2">
    <property type="protein sequence ID" value="ENSGACP00000016430.2"/>
    <property type="gene ID" value="ENSGACG00000012428.2"/>
</dbReference>
<dbReference type="InterPro" id="IPR036179">
    <property type="entry name" value="Ig-like_dom_sf"/>
</dbReference>
<name>G3PFQ6_GASAC</name>
<dbReference type="GeneTree" id="ENSGT00940000158296"/>
<evidence type="ECO:0000256" key="12">
    <source>
        <dbReference type="ARBA" id="ARBA00034103"/>
    </source>
</evidence>
<dbReference type="InterPro" id="IPR032675">
    <property type="entry name" value="LRR_dom_sf"/>
</dbReference>
<evidence type="ECO:0000313" key="18">
    <source>
        <dbReference type="Ensembl" id="ENSGACP00000016430.2"/>
    </source>
</evidence>
<feature type="compositionally biased region" description="Polar residues" evidence="14">
    <location>
        <begin position="662"/>
        <end position="672"/>
    </location>
</feature>
<dbReference type="GeneID" id="120833133"/>
<dbReference type="SUPFAM" id="SSF48726">
    <property type="entry name" value="Immunoglobulin"/>
    <property type="match status" value="1"/>
</dbReference>
<comment type="similarity">
    <text evidence="13">Belongs to the LRFN family.</text>
</comment>
<dbReference type="InterPro" id="IPR000483">
    <property type="entry name" value="Cys-rich_flank_reg_C"/>
</dbReference>
<evidence type="ECO:0000256" key="7">
    <source>
        <dbReference type="ARBA" id="ARBA00023018"/>
    </source>
</evidence>
<dbReference type="Pfam" id="PF13927">
    <property type="entry name" value="Ig_3"/>
    <property type="match status" value="1"/>
</dbReference>
<feature type="signal peptide" evidence="16">
    <location>
        <begin position="1"/>
        <end position="18"/>
    </location>
</feature>
<dbReference type="SMART" id="SM00082">
    <property type="entry name" value="LRRCT"/>
    <property type="match status" value="1"/>
</dbReference>
<dbReference type="eggNOG" id="KOG0619">
    <property type="taxonomic scope" value="Eukaryota"/>
</dbReference>
<dbReference type="Proteomes" id="UP000007635">
    <property type="component" value="Chromosome XV"/>
</dbReference>
<feature type="domain" description="Ig-like" evidence="17">
    <location>
        <begin position="288"/>
        <end position="372"/>
    </location>
</feature>
<dbReference type="FunCoup" id="G3PFQ6">
    <property type="interactions" value="171"/>
</dbReference>
<dbReference type="OMA" id="EENAQCF"/>
<dbReference type="SUPFAM" id="SSF49265">
    <property type="entry name" value="Fibronectin type III"/>
    <property type="match status" value="1"/>
</dbReference>
<dbReference type="Pfam" id="PF13855">
    <property type="entry name" value="LRR_8"/>
    <property type="match status" value="1"/>
</dbReference>
<evidence type="ECO:0000256" key="11">
    <source>
        <dbReference type="ARBA" id="ARBA00023319"/>
    </source>
</evidence>
<dbReference type="Gene3D" id="3.80.10.10">
    <property type="entry name" value="Ribonuclease Inhibitor"/>
    <property type="match status" value="2"/>
</dbReference>
<dbReference type="PROSITE" id="PS51450">
    <property type="entry name" value="LRR"/>
    <property type="match status" value="2"/>
</dbReference>
<dbReference type="InterPro" id="IPR050467">
    <property type="entry name" value="LRFN"/>
</dbReference>
<reference evidence="18 19" key="1">
    <citation type="journal article" date="2021" name="G3 (Bethesda)">
        <title>Improved contiguity of the threespine stickleback genome using long-read sequencing.</title>
        <authorList>
            <person name="Nath S."/>
            <person name="Shaw D.E."/>
            <person name="White M.A."/>
        </authorList>
    </citation>
    <scope>NUCLEOTIDE SEQUENCE [LARGE SCALE GENOMIC DNA]</scope>
    <source>
        <strain evidence="18 19">Lake Benthic</strain>
    </source>
</reference>
<dbReference type="PANTHER" id="PTHR45842">
    <property type="entry name" value="SYNAPTIC ADHESION-LIKE MOLECULE SALM"/>
    <property type="match status" value="1"/>
</dbReference>
<keyword evidence="4 16" id="KW-0732">Signal</keyword>
<reference evidence="18" key="2">
    <citation type="submission" date="2025-08" db="UniProtKB">
        <authorList>
            <consortium name="Ensembl"/>
        </authorList>
    </citation>
    <scope>IDENTIFICATION</scope>
</reference>
<evidence type="ECO:0000256" key="4">
    <source>
        <dbReference type="ARBA" id="ARBA00022729"/>
    </source>
</evidence>
<sequence>MERLLLCLMLAVAMAVRAQICPKRCVCQILSPNLATLCAKKGLLFVPPNIDRHTVELRLADNFVTSVKRKDFANMTRLVDLTLSRNTISYITPQAFTDLENLRALHLNSNRLTRIGNDTFSGMSKLHHLILNNNQLVLIHQGAFNDLLALEELDLSYNNLDTIPWEAIQRMISLHTLSLDHNMLDYIPEGTFSLLQKLNRLDVTSNKLQKLPPDPLFQRAQVLATSGIMTSTSFALSFGGNPLHCNCELLWLRRLNREDDLETCASPLQLSGRYFWSVPEEEFICEPPLITRYSHEMRVLEGQRVTLRCKARGDPEPAIHWISPEGKLVSNSSRTLVYSNGTLDILISTVKDTGSFTCISSNPAGEAHQTIDLLIIKLPHISNNTNNIQEPDPGSSDISTSTRGGVNGSNVTGDVKGGVDKRVVTAEATSSTALIKFNFQRTVPGIRMFQIQYNGSQDDSLVYRMIPPSSKNFLVNNLAAGTQYDLCVLAIYDDVITSLTATRVVGCVQFTTESEYMRCHFMQSQFLGGTMIIIIGGIIVASVLVFIIILMIRYKVCNPGDGGKGVSLSMTNVHSQTNGQQSQGCTVTPSSSKHAAIGLDDLSAGAKKRSGAAGGGGEVCKDTITQSSDSSLPDCSTTTSVLSQPWGARSPADEERARAGVTSPNGATGSLTKTKRKAENLASPSPRPPSSSLSTASSALLPSTPLENLNTNRNNSTSLNQSPSSFSPPTFSCPGASQSPSTSNRFRETPILRRAPRAGSSASAKYQTLPVEEAGRNRARRRYSLSEGGSKTHSSHKGAGGASKIGRTVRNKRSQSMSGILLQKDGDGDSEKGRCDSDWILESTV</sequence>
<dbReference type="InterPro" id="IPR003599">
    <property type="entry name" value="Ig_sub"/>
</dbReference>
<feature type="transmembrane region" description="Helical" evidence="15">
    <location>
        <begin position="526"/>
        <end position="552"/>
    </location>
</feature>
<dbReference type="AlphaFoldDB" id="G3PFQ6"/>
<evidence type="ECO:0000256" key="8">
    <source>
        <dbReference type="ARBA" id="ARBA00023136"/>
    </source>
</evidence>
<dbReference type="Gene3D" id="2.60.40.10">
    <property type="entry name" value="Immunoglobulins"/>
    <property type="match status" value="1"/>
</dbReference>
<dbReference type="InterPro" id="IPR007110">
    <property type="entry name" value="Ig-like_dom"/>
</dbReference>
<keyword evidence="7" id="KW-0770">Synapse</keyword>
<evidence type="ECO:0000256" key="16">
    <source>
        <dbReference type="SAM" id="SignalP"/>
    </source>
</evidence>
<dbReference type="SMART" id="SM00409">
    <property type="entry name" value="IG"/>
    <property type="match status" value="1"/>
</dbReference>
<comment type="subcellular location">
    <subcellularLocation>
        <location evidence="1">Membrane</location>
        <topology evidence="1">Single-pass type I membrane protein</topology>
    </subcellularLocation>
    <subcellularLocation>
        <location evidence="12">Synapse</location>
    </subcellularLocation>
</comment>
<keyword evidence="9" id="KW-1015">Disulfide bond</keyword>
<dbReference type="FunFam" id="3.80.10.10:FF:000019">
    <property type="entry name" value="leucine-rich repeat and fibronectin type III domain-containing protein 1"/>
    <property type="match status" value="1"/>
</dbReference>
<dbReference type="STRING" id="69293.ENSGACP00000016430"/>